<dbReference type="Pfam" id="PF08768">
    <property type="entry name" value="THAP4_heme-bd"/>
    <property type="match status" value="1"/>
</dbReference>
<evidence type="ECO:0000313" key="2">
    <source>
        <dbReference type="EMBL" id="AQP43450.1"/>
    </source>
</evidence>
<protein>
    <submittedName>
        <fullName evidence="2">Fatty acid-binding-like protein</fullName>
    </submittedName>
</protein>
<dbReference type="InterPro" id="IPR012674">
    <property type="entry name" value="Calycin"/>
</dbReference>
<dbReference type="KEGG" id="tfl:RPIT_00310"/>
<sequence>MHVNLLPAAALAGTYVGLGRGEYPTIEGFEYREELTFADVGKPFLQYVQRTWSADGERPMHTESGYLRIGEGGHIEMTIAQPMGQTESCEGTLTVEDGVLTLTLNAKVTNTTTAKVVHATKRTYHLVGDQLATTFDMEAVGEEMGRHLTSTLKRVATR</sequence>
<dbReference type="CDD" id="cd07828">
    <property type="entry name" value="lipocalin_heme-bd-THAP4-like"/>
    <property type="match status" value="1"/>
</dbReference>
<dbReference type="STRING" id="1610493.RPIT_00310"/>
<dbReference type="SUPFAM" id="SSF50814">
    <property type="entry name" value="Lipocalins"/>
    <property type="match status" value="1"/>
</dbReference>
<dbReference type="InterPro" id="IPR014878">
    <property type="entry name" value="THAP4-like_heme-bd"/>
</dbReference>
<keyword evidence="3" id="KW-1185">Reference proteome</keyword>
<reference evidence="2 3" key="1">
    <citation type="journal article" date="2016" name="Int. J. Syst. Evol. Microbiol.">
        <title>Tessaracoccus flavus sp. nov., isolated from the drainage system of a lindane-producing factory.</title>
        <authorList>
            <person name="Kumari R."/>
            <person name="Singh P."/>
            <person name="Schumann P."/>
            <person name="Lal R."/>
        </authorList>
    </citation>
    <scope>NUCLEOTIDE SEQUENCE [LARGE SCALE GENOMIC DNA]</scope>
    <source>
        <strain evidence="2 3">RP1T</strain>
    </source>
</reference>
<dbReference type="PANTHER" id="PTHR15854">
    <property type="entry name" value="THAP4 PROTEIN"/>
    <property type="match status" value="1"/>
</dbReference>
<organism evidence="2 3">
    <name type="scientific">Tessaracoccus flavus</name>
    <dbReference type="NCBI Taxonomy" id="1610493"/>
    <lineage>
        <taxon>Bacteria</taxon>
        <taxon>Bacillati</taxon>
        <taxon>Actinomycetota</taxon>
        <taxon>Actinomycetes</taxon>
        <taxon>Propionibacteriales</taxon>
        <taxon>Propionibacteriaceae</taxon>
        <taxon>Tessaracoccus</taxon>
    </lineage>
</organism>
<dbReference type="Proteomes" id="UP000188324">
    <property type="component" value="Chromosome"/>
</dbReference>
<gene>
    <name evidence="2" type="ORF">RPIT_00310</name>
</gene>
<dbReference type="InterPro" id="IPR045165">
    <property type="entry name" value="Nitrobindin"/>
</dbReference>
<dbReference type="EMBL" id="CP019605">
    <property type="protein sequence ID" value="AQP43450.1"/>
    <property type="molecule type" value="Genomic_DNA"/>
</dbReference>
<evidence type="ECO:0000259" key="1">
    <source>
        <dbReference type="Pfam" id="PF08768"/>
    </source>
</evidence>
<name>A0A1Q2CBG7_9ACTN</name>
<accession>A0A1Q2CBG7</accession>
<dbReference type="PANTHER" id="PTHR15854:SF4">
    <property type="entry name" value="PEROXYNITRITE ISOMERASE THAP4"/>
    <property type="match status" value="1"/>
</dbReference>
<dbReference type="RefSeq" id="WP_077339379.1">
    <property type="nucleotide sequence ID" value="NZ_CP019605.1"/>
</dbReference>
<feature type="domain" description="THAP4-like heme-binding" evidence="1">
    <location>
        <begin position="4"/>
        <end position="154"/>
    </location>
</feature>
<evidence type="ECO:0000313" key="3">
    <source>
        <dbReference type="Proteomes" id="UP000188324"/>
    </source>
</evidence>
<proteinExistence type="predicted"/>
<dbReference type="OrthoDB" id="4804006at2"/>
<dbReference type="Gene3D" id="2.40.128.20">
    <property type="match status" value="1"/>
</dbReference>
<dbReference type="AlphaFoldDB" id="A0A1Q2CBG7"/>